<proteinExistence type="predicted"/>
<dbReference type="RefSeq" id="WP_169161633.1">
    <property type="nucleotide sequence ID" value="NZ_JABBFW010000012.1"/>
</dbReference>
<dbReference type="AlphaFoldDB" id="A0A848FFQ8"/>
<evidence type="ECO:0000313" key="2">
    <source>
        <dbReference type="Proteomes" id="UP000574067"/>
    </source>
</evidence>
<dbReference type="InterPro" id="IPR002347">
    <property type="entry name" value="SDR_fam"/>
</dbReference>
<dbReference type="SUPFAM" id="SSF51735">
    <property type="entry name" value="NAD(P)-binding Rossmann-fold domains"/>
    <property type="match status" value="1"/>
</dbReference>
<dbReference type="Pfam" id="PF00106">
    <property type="entry name" value="adh_short"/>
    <property type="match status" value="1"/>
</dbReference>
<dbReference type="EMBL" id="JABBFW010000012">
    <property type="protein sequence ID" value="NML16731.1"/>
    <property type="molecule type" value="Genomic_DNA"/>
</dbReference>
<dbReference type="PANTHER" id="PTHR43975:SF2">
    <property type="entry name" value="EG:BACR7A4.14 PROTEIN-RELATED"/>
    <property type="match status" value="1"/>
</dbReference>
<gene>
    <name evidence="1" type="ORF">HHL10_17245</name>
</gene>
<sequence length="257" mass="25933">MPLTVITGAASGIGAATRLALHAAGHAVIGVDLRDAEVSADLSTAQGRAAAADALLTRCGGRLDHLVLCAGLGPHVEPASRVLAVNYFGAVQLLDALLPALRGGNQPSAVVVSSVASTQLDWDRNPLATVLDAGDEAAAQAVLQAAGERAGQLAYAASKNALTVAVRRRAAAWGAAGVRLNSVAPGAVETPLLQAGLADPRYGPAIESFKAPIPRRARSAEIAAVIAFLLGPQASYVHGAQLLVDGGVDAAARPTRF</sequence>
<protein>
    <submittedName>
        <fullName evidence="1">SDR family oxidoreductase</fullName>
    </submittedName>
</protein>
<dbReference type="InterPro" id="IPR036291">
    <property type="entry name" value="NAD(P)-bd_dom_sf"/>
</dbReference>
<dbReference type="PANTHER" id="PTHR43975">
    <property type="entry name" value="ZGC:101858"/>
    <property type="match status" value="1"/>
</dbReference>
<dbReference type="Gene3D" id="3.40.50.720">
    <property type="entry name" value="NAD(P)-binding Rossmann-like Domain"/>
    <property type="match status" value="1"/>
</dbReference>
<organism evidence="1 2">
    <name type="scientific">Azohydromonas caseinilytica</name>
    <dbReference type="NCBI Taxonomy" id="2728836"/>
    <lineage>
        <taxon>Bacteria</taxon>
        <taxon>Pseudomonadati</taxon>
        <taxon>Pseudomonadota</taxon>
        <taxon>Betaproteobacteria</taxon>
        <taxon>Burkholderiales</taxon>
        <taxon>Sphaerotilaceae</taxon>
        <taxon>Azohydromonas</taxon>
    </lineage>
</organism>
<dbReference type="Proteomes" id="UP000574067">
    <property type="component" value="Unassembled WGS sequence"/>
</dbReference>
<evidence type="ECO:0000313" key="1">
    <source>
        <dbReference type="EMBL" id="NML16731.1"/>
    </source>
</evidence>
<accession>A0A848FFQ8</accession>
<dbReference type="PRINTS" id="PR00081">
    <property type="entry name" value="GDHRDH"/>
</dbReference>
<name>A0A848FFQ8_9BURK</name>
<keyword evidence="2" id="KW-1185">Reference proteome</keyword>
<comment type="caution">
    <text evidence="1">The sequence shown here is derived from an EMBL/GenBank/DDBJ whole genome shotgun (WGS) entry which is preliminary data.</text>
</comment>
<reference evidence="1 2" key="1">
    <citation type="submission" date="2020-04" db="EMBL/GenBank/DDBJ databases">
        <title>Azohydromonas sp. isolated from soil.</title>
        <authorList>
            <person name="Dahal R.H."/>
        </authorList>
    </citation>
    <scope>NUCLEOTIDE SEQUENCE [LARGE SCALE GENOMIC DNA]</scope>
    <source>
        <strain evidence="1 2">G-1-1-14</strain>
    </source>
</reference>
<dbReference type="Pfam" id="PF13561">
    <property type="entry name" value="adh_short_C2"/>
    <property type="match status" value="1"/>
</dbReference>